<protein>
    <submittedName>
        <fullName evidence="4">SDR family oxidoreductase</fullName>
    </submittedName>
</protein>
<dbReference type="PRINTS" id="PR00081">
    <property type="entry name" value="GDHRDH"/>
</dbReference>
<name>A0ABT9H684_9SPHN</name>
<dbReference type="RefSeq" id="WP_305928855.1">
    <property type="nucleotide sequence ID" value="NZ_JAVAIL010000001.1"/>
</dbReference>
<evidence type="ECO:0000313" key="5">
    <source>
        <dbReference type="Proteomes" id="UP001235664"/>
    </source>
</evidence>
<dbReference type="PANTHER" id="PTHR43618:SF8">
    <property type="entry name" value="7ALPHA-HYDROXYSTEROID DEHYDROGENASE"/>
    <property type="match status" value="1"/>
</dbReference>
<keyword evidence="2" id="KW-0521">NADP</keyword>
<dbReference type="PRINTS" id="PR00080">
    <property type="entry name" value="SDRFAMILY"/>
</dbReference>
<dbReference type="Pfam" id="PF13561">
    <property type="entry name" value="adh_short_C2"/>
    <property type="match status" value="1"/>
</dbReference>
<dbReference type="Proteomes" id="UP001235664">
    <property type="component" value="Unassembled WGS sequence"/>
</dbReference>
<evidence type="ECO:0000256" key="2">
    <source>
        <dbReference type="ARBA" id="ARBA00022857"/>
    </source>
</evidence>
<gene>
    <name evidence="4" type="ORF">Q9K01_03745</name>
</gene>
<reference evidence="4 5" key="1">
    <citation type="submission" date="2023-08" db="EMBL/GenBank/DDBJ databases">
        <title>genomic of DY56.</title>
        <authorList>
            <person name="Wang Y."/>
        </authorList>
    </citation>
    <scope>NUCLEOTIDE SEQUENCE [LARGE SCALE GENOMIC DNA]</scope>
    <source>
        <strain evidence="4 5">DY56-A-20</strain>
    </source>
</reference>
<dbReference type="PANTHER" id="PTHR43618">
    <property type="entry name" value="7-ALPHA-HYDROXYSTEROID DEHYDROGENASE"/>
    <property type="match status" value="1"/>
</dbReference>
<keyword evidence="3" id="KW-0560">Oxidoreductase</keyword>
<comment type="similarity">
    <text evidence="1">Belongs to the short-chain dehydrogenases/reductases (SDR) family.</text>
</comment>
<dbReference type="Gene3D" id="3.40.50.720">
    <property type="entry name" value="NAD(P)-binding Rossmann-like Domain"/>
    <property type="match status" value="1"/>
</dbReference>
<organism evidence="4 5">
    <name type="scientific">Qipengyuania benthica</name>
    <dbReference type="NCBI Taxonomy" id="3067651"/>
    <lineage>
        <taxon>Bacteria</taxon>
        <taxon>Pseudomonadati</taxon>
        <taxon>Pseudomonadota</taxon>
        <taxon>Alphaproteobacteria</taxon>
        <taxon>Sphingomonadales</taxon>
        <taxon>Erythrobacteraceae</taxon>
        <taxon>Qipengyuania</taxon>
    </lineage>
</organism>
<proteinExistence type="inferred from homology"/>
<dbReference type="SUPFAM" id="SSF51735">
    <property type="entry name" value="NAD(P)-binding Rossmann-fold domains"/>
    <property type="match status" value="1"/>
</dbReference>
<evidence type="ECO:0000313" key="4">
    <source>
        <dbReference type="EMBL" id="MDP4538733.1"/>
    </source>
</evidence>
<comment type="caution">
    <text evidence="4">The sequence shown here is derived from an EMBL/GenBank/DDBJ whole genome shotgun (WGS) entry which is preliminary data.</text>
</comment>
<dbReference type="InterPro" id="IPR002347">
    <property type="entry name" value="SDR_fam"/>
</dbReference>
<accession>A0ABT9H684</accession>
<dbReference type="InterPro" id="IPR036291">
    <property type="entry name" value="NAD(P)-bd_dom_sf"/>
</dbReference>
<sequence length="268" mass="28720">MNLNDLFSLEGRTALVTGGSRGIGRMIVEGFLAAGIDRVYITARKGGELNETAEELGDKVVPIQGDISTMEGIDELVAEISGREKKLDILVNNAGAAWGNDYLDFPEQGWDKVMNLNVKTPFFLTQKLHTLLTAAASHQRPAKVINIASVDGLRINPWETYSYQASKAALIHLTRRMAARLVQDHVYVTAIAPGAFPSDMNKVARDMGDESAKGIPNKRVGDALDMGGSAVYLASRAGDYTVGETLAVDGGIVNAHLPTHFADPAGGR</sequence>
<keyword evidence="5" id="KW-1185">Reference proteome</keyword>
<evidence type="ECO:0000256" key="3">
    <source>
        <dbReference type="ARBA" id="ARBA00023002"/>
    </source>
</evidence>
<dbReference type="InterPro" id="IPR052178">
    <property type="entry name" value="Sec_Metab_Biosynth_SDR"/>
</dbReference>
<dbReference type="EMBL" id="JAVAIL010000001">
    <property type="protein sequence ID" value="MDP4538733.1"/>
    <property type="molecule type" value="Genomic_DNA"/>
</dbReference>
<evidence type="ECO:0000256" key="1">
    <source>
        <dbReference type="ARBA" id="ARBA00006484"/>
    </source>
</evidence>